<dbReference type="EMBL" id="JAABOA010004463">
    <property type="protein sequence ID" value="KAF9577716.1"/>
    <property type="molecule type" value="Genomic_DNA"/>
</dbReference>
<feature type="region of interest" description="Disordered" evidence="1">
    <location>
        <begin position="340"/>
        <end position="388"/>
    </location>
</feature>
<comment type="caution">
    <text evidence="2">The sequence shown here is derived from an EMBL/GenBank/DDBJ whole genome shotgun (WGS) entry which is preliminary data.</text>
</comment>
<proteinExistence type="predicted"/>
<feature type="non-terminal residue" evidence="2">
    <location>
        <position position="1"/>
    </location>
</feature>
<dbReference type="Proteomes" id="UP000780801">
    <property type="component" value="Unassembled WGS sequence"/>
</dbReference>
<organism evidence="2 3">
    <name type="scientific">Lunasporangiospora selenospora</name>
    <dbReference type="NCBI Taxonomy" id="979761"/>
    <lineage>
        <taxon>Eukaryota</taxon>
        <taxon>Fungi</taxon>
        <taxon>Fungi incertae sedis</taxon>
        <taxon>Mucoromycota</taxon>
        <taxon>Mortierellomycotina</taxon>
        <taxon>Mortierellomycetes</taxon>
        <taxon>Mortierellales</taxon>
        <taxon>Mortierellaceae</taxon>
        <taxon>Lunasporangiospora</taxon>
    </lineage>
</organism>
<evidence type="ECO:0000256" key="1">
    <source>
        <dbReference type="SAM" id="MobiDB-lite"/>
    </source>
</evidence>
<keyword evidence="3" id="KW-1185">Reference proteome</keyword>
<sequence length="614" mass="67653">PINQSPSGALANQSSLNSAPIAGPSNINTPQTATIQGLPVKADKTIKRVAAECIIRAVIRILSRGFPYISLELFKVLYSEAFDCPDIDGSTLKNGRIILENRMLKGLIATHTKDNKKYYALNYDRFQKIAEASNIRIPRRTKIRCFDLPNAANLPLTQMLAPVIVQGAVEVVKASLYNIADQYPSLIPTTLEGFPELKDLERYLPLWHPDLAKFSTVRAGTSTQHTRVENTPLLSPKEFERLSKLATERGMAAKRARKLLNHHSTYVMQPVEKERQEELEETILISRTDLTSQPIIISSPSPSCAASVEESLMDQNDDRDVLEQEGGLQSISRANQTLDQPPILSQSPVQKQPQPLSTPQPQPQPQPHHGPTHGINQSQKSMSHAPVSETQTLRFQPYARMPGGAGPSKPIGNAAKEEARLNTPVVSTVVDKHRGGVPTTLSTTFSKTLDGHRKVFTSSVSPLSKRRDIRSLGYIPPSGKGVFTLPRPMLPPFLLDDEDEACVSQDPHVDSARNANLPTADGQELNREHMHDLNDDKQGLSMIVDGHPSRQYLQRNEKMVAVTRDQILRSRREAFEKIVEYLWTVPMGCGDASANENGSSSSSTANTTSGTSTQ</sequence>
<protein>
    <submittedName>
        <fullName evidence="2">Uncharacterized protein</fullName>
    </submittedName>
</protein>
<feature type="compositionally biased region" description="Low complexity" evidence="1">
    <location>
        <begin position="592"/>
        <end position="614"/>
    </location>
</feature>
<reference evidence="2" key="1">
    <citation type="journal article" date="2020" name="Fungal Divers.">
        <title>Resolving the Mortierellaceae phylogeny through synthesis of multi-gene phylogenetics and phylogenomics.</title>
        <authorList>
            <person name="Vandepol N."/>
            <person name="Liber J."/>
            <person name="Desiro A."/>
            <person name="Na H."/>
            <person name="Kennedy M."/>
            <person name="Barry K."/>
            <person name="Grigoriev I.V."/>
            <person name="Miller A.N."/>
            <person name="O'Donnell K."/>
            <person name="Stajich J.E."/>
            <person name="Bonito G."/>
        </authorList>
    </citation>
    <scope>NUCLEOTIDE SEQUENCE</scope>
    <source>
        <strain evidence="2">KOD1015</strain>
    </source>
</reference>
<feature type="compositionally biased region" description="Polar residues" evidence="1">
    <location>
        <begin position="374"/>
        <end position="388"/>
    </location>
</feature>
<dbReference type="OrthoDB" id="2449211at2759"/>
<feature type="compositionally biased region" description="Polar residues" evidence="1">
    <location>
        <begin position="340"/>
        <end position="349"/>
    </location>
</feature>
<accession>A0A9P6FN47</accession>
<gene>
    <name evidence="2" type="ORF">BGW38_006894</name>
</gene>
<feature type="compositionally biased region" description="Pro residues" evidence="1">
    <location>
        <begin position="356"/>
        <end position="368"/>
    </location>
</feature>
<feature type="region of interest" description="Disordered" evidence="1">
    <location>
        <begin position="590"/>
        <end position="614"/>
    </location>
</feature>
<evidence type="ECO:0000313" key="3">
    <source>
        <dbReference type="Proteomes" id="UP000780801"/>
    </source>
</evidence>
<evidence type="ECO:0000313" key="2">
    <source>
        <dbReference type="EMBL" id="KAF9577716.1"/>
    </source>
</evidence>
<name>A0A9P6FN47_9FUNG</name>
<dbReference type="AlphaFoldDB" id="A0A9P6FN47"/>